<proteinExistence type="predicted"/>
<accession>A0A9N8WRQ0</accession>
<organism evidence="1 2">
    <name type="scientific">Diversispora eburnea</name>
    <dbReference type="NCBI Taxonomy" id="1213867"/>
    <lineage>
        <taxon>Eukaryota</taxon>
        <taxon>Fungi</taxon>
        <taxon>Fungi incertae sedis</taxon>
        <taxon>Mucoromycota</taxon>
        <taxon>Glomeromycotina</taxon>
        <taxon>Glomeromycetes</taxon>
        <taxon>Diversisporales</taxon>
        <taxon>Diversisporaceae</taxon>
        <taxon>Diversispora</taxon>
    </lineage>
</organism>
<dbReference type="Proteomes" id="UP000789706">
    <property type="component" value="Unassembled WGS sequence"/>
</dbReference>
<protein>
    <submittedName>
        <fullName evidence="1">10043_t:CDS:1</fullName>
    </submittedName>
</protein>
<sequence length="71" mass="8444">MEYSNNIVHTSKNIDIHIHHIKKTVGKEAENLENKIARWHSSVIELIFMKTNYNIRRGEKRSKKMKVNLNN</sequence>
<evidence type="ECO:0000313" key="1">
    <source>
        <dbReference type="EMBL" id="CAG8492562.1"/>
    </source>
</evidence>
<evidence type="ECO:0000313" key="2">
    <source>
        <dbReference type="Proteomes" id="UP000789706"/>
    </source>
</evidence>
<gene>
    <name evidence="1" type="ORF">DEBURN_LOCUS4256</name>
</gene>
<reference evidence="1" key="1">
    <citation type="submission" date="2021-06" db="EMBL/GenBank/DDBJ databases">
        <authorList>
            <person name="Kallberg Y."/>
            <person name="Tangrot J."/>
            <person name="Rosling A."/>
        </authorList>
    </citation>
    <scope>NUCLEOTIDE SEQUENCE</scope>
    <source>
        <strain evidence="1">AZ414A</strain>
    </source>
</reference>
<name>A0A9N8WRQ0_9GLOM</name>
<dbReference type="EMBL" id="CAJVPK010000313">
    <property type="protein sequence ID" value="CAG8492562.1"/>
    <property type="molecule type" value="Genomic_DNA"/>
</dbReference>
<keyword evidence="2" id="KW-1185">Reference proteome</keyword>
<comment type="caution">
    <text evidence="1">The sequence shown here is derived from an EMBL/GenBank/DDBJ whole genome shotgun (WGS) entry which is preliminary data.</text>
</comment>
<dbReference type="AlphaFoldDB" id="A0A9N8WRQ0"/>